<evidence type="ECO:0000256" key="4">
    <source>
        <dbReference type="ARBA" id="ARBA00023136"/>
    </source>
</evidence>
<feature type="transmembrane region" description="Helical" evidence="5">
    <location>
        <begin position="157"/>
        <end position="177"/>
    </location>
</feature>
<dbReference type="EMBL" id="CAFBQF010000123">
    <property type="protein sequence ID" value="CAB5056953.1"/>
    <property type="molecule type" value="Genomic_DNA"/>
</dbReference>
<feature type="transmembrane region" description="Helical" evidence="5">
    <location>
        <begin position="132"/>
        <end position="151"/>
    </location>
</feature>
<dbReference type="PANTHER" id="PTHR32322">
    <property type="entry name" value="INNER MEMBRANE TRANSPORTER"/>
    <property type="match status" value="1"/>
</dbReference>
<proteinExistence type="predicted"/>
<evidence type="ECO:0000259" key="6">
    <source>
        <dbReference type="Pfam" id="PF00892"/>
    </source>
</evidence>
<feature type="transmembrane region" description="Helical" evidence="5">
    <location>
        <begin position="43"/>
        <end position="60"/>
    </location>
</feature>
<dbReference type="InterPro" id="IPR050638">
    <property type="entry name" value="AA-Vitamin_Transporters"/>
</dbReference>
<sequence length="304" mass="32934">MSAPHSPHREINWLWSYLVVSFIWGFSFLFMKVGLDSFSPFQVAFLRIALGAVVLLIIVFLRRVKLPRDRTLWFHTFVVGFLLNALPWSLYCFGEQRVSSSLAGILNAATPLFTVIIAPLMIASEKPSQRRVFGLGISFIGVITVFGVWSGGISGDATGALLCLGAPLCYGVGSSYVRKYISNKLGILEQSVMQLICASLVLVPFEIVFYEAPHDLTISPILAILALGILGSGLANLMMNVIYRDAGPTVASTVTYVIPIISTSAGVLILKENVAFHEVIGAAVIISGLLLTQQRAKRASQALS</sequence>
<feature type="domain" description="EamA" evidence="6">
    <location>
        <begin position="14"/>
        <end position="146"/>
    </location>
</feature>
<dbReference type="SUPFAM" id="SSF103481">
    <property type="entry name" value="Multidrug resistance efflux transporter EmrE"/>
    <property type="match status" value="2"/>
</dbReference>
<keyword evidence="2 5" id="KW-0812">Transmembrane</keyword>
<reference evidence="8" key="1">
    <citation type="submission" date="2020-05" db="EMBL/GenBank/DDBJ databases">
        <authorList>
            <person name="Chiriac C."/>
            <person name="Salcher M."/>
            <person name="Ghai R."/>
            <person name="Kavagutti S V."/>
        </authorList>
    </citation>
    <scope>NUCLEOTIDE SEQUENCE</scope>
</reference>
<dbReference type="Pfam" id="PF00892">
    <property type="entry name" value="EamA"/>
    <property type="match status" value="2"/>
</dbReference>
<evidence type="ECO:0000256" key="3">
    <source>
        <dbReference type="ARBA" id="ARBA00022989"/>
    </source>
</evidence>
<evidence type="ECO:0000256" key="1">
    <source>
        <dbReference type="ARBA" id="ARBA00004141"/>
    </source>
</evidence>
<gene>
    <name evidence="7" type="ORF">UFOPK2894_01059</name>
    <name evidence="8" type="ORF">UFOPK4295_01552</name>
</gene>
<feature type="domain" description="EamA" evidence="6">
    <location>
        <begin position="158"/>
        <end position="292"/>
    </location>
</feature>
<evidence type="ECO:0000256" key="5">
    <source>
        <dbReference type="SAM" id="Phobius"/>
    </source>
</evidence>
<name>A0A6J7TTN1_9ZZZZ</name>
<feature type="transmembrane region" description="Helical" evidence="5">
    <location>
        <begin position="72"/>
        <end position="90"/>
    </location>
</feature>
<dbReference type="GO" id="GO:0016020">
    <property type="term" value="C:membrane"/>
    <property type="evidence" value="ECO:0007669"/>
    <property type="project" value="UniProtKB-SubCell"/>
</dbReference>
<dbReference type="InterPro" id="IPR000620">
    <property type="entry name" value="EamA_dom"/>
</dbReference>
<feature type="transmembrane region" description="Helical" evidence="5">
    <location>
        <begin position="102"/>
        <end position="120"/>
    </location>
</feature>
<accession>A0A6J7TTN1</accession>
<evidence type="ECO:0000313" key="7">
    <source>
        <dbReference type="EMBL" id="CAB4778863.1"/>
    </source>
</evidence>
<protein>
    <submittedName>
        <fullName evidence="8">Unannotated protein</fullName>
    </submittedName>
</protein>
<feature type="transmembrane region" description="Helical" evidence="5">
    <location>
        <begin position="249"/>
        <end position="269"/>
    </location>
</feature>
<dbReference type="AlphaFoldDB" id="A0A6J7TTN1"/>
<feature type="transmembrane region" description="Helical" evidence="5">
    <location>
        <begin position="12"/>
        <end position="31"/>
    </location>
</feature>
<keyword evidence="3 5" id="KW-1133">Transmembrane helix</keyword>
<feature type="transmembrane region" description="Helical" evidence="5">
    <location>
        <begin position="192"/>
        <end position="210"/>
    </location>
</feature>
<organism evidence="8">
    <name type="scientific">freshwater metagenome</name>
    <dbReference type="NCBI Taxonomy" id="449393"/>
    <lineage>
        <taxon>unclassified sequences</taxon>
        <taxon>metagenomes</taxon>
        <taxon>ecological metagenomes</taxon>
    </lineage>
</organism>
<feature type="transmembrane region" description="Helical" evidence="5">
    <location>
        <begin position="275"/>
        <end position="292"/>
    </location>
</feature>
<evidence type="ECO:0000256" key="2">
    <source>
        <dbReference type="ARBA" id="ARBA00022692"/>
    </source>
</evidence>
<dbReference type="InterPro" id="IPR037185">
    <property type="entry name" value="EmrE-like"/>
</dbReference>
<feature type="transmembrane region" description="Helical" evidence="5">
    <location>
        <begin position="216"/>
        <end position="237"/>
    </location>
</feature>
<dbReference type="PANTHER" id="PTHR32322:SF9">
    <property type="entry name" value="AMINO-ACID METABOLITE EFFLUX PUMP-RELATED"/>
    <property type="match status" value="1"/>
</dbReference>
<keyword evidence="4 5" id="KW-0472">Membrane</keyword>
<evidence type="ECO:0000313" key="8">
    <source>
        <dbReference type="EMBL" id="CAB5056953.1"/>
    </source>
</evidence>
<comment type="subcellular location">
    <subcellularLocation>
        <location evidence="1">Membrane</location>
        <topology evidence="1">Multi-pass membrane protein</topology>
    </subcellularLocation>
</comment>
<dbReference type="EMBL" id="CAEZZQ010000065">
    <property type="protein sequence ID" value="CAB4778863.1"/>
    <property type="molecule type" value="Genomic_DNA"/>
</dbReference>